<feature type="compositionally biased region" description="Polar residues" evidence="1">
    <location>
        <begin position="426"/>
        <end position="437"/>
    </location>
</feature>
<proteinExistence type="predicted"/>
<feature type="compositionally biased region" description="Basic residues" evidence="1">
    <location>
        <begin position="505"/>
        <end position="514"/>
    </location>
</feature>
<dbReference type="EMBL" id="LATX01001923">
    <property type="protein sequence ID" value="KTB36112.1"/>
    <property type="molecule type" value="Genomic_DNA"/>
</dbReference>
<feature type="compositionally biased region" description="Basic and acidic residues" evidence="1">
    <location>
        <begin position="515"/>
        <end position="544"/>
    </location>
</feature>
<dbReference type="AlphaFoldDB" id="A0A0W0FIG7"/>
<evidence type="ECO:0000313" key="4">
    <source>
        <dbReference type="Proteomes" id="UP000054988"/>
    </source>
</evidence>
<name>A0A0W0FIG7_MONRR</name>
<reference evidence="3 4" key="1">
    <citation type="submission" date="2015-12" db="EMBL/GenBank/DDBJ databases">
        <title>Draft genome sequence of Moniliophthora roreri, the causal agent of frosty pod rot of cacao.</title>
        <authorList>
            <person name="Aime M.C."/>
            <person name="Diaz-Valderrama J.R."/>
            <person name="Kijpornyongpan T."/>
            <person name="Phillips-Mora W."/>
        </authorList>
    </citation>
    <scope>NUCLEOTIDE SEQUENCE [LARGE SCALE GENOMIC DNA]</scope>
    <source>
        <strain evidence="3 4">MCA 2952</strain>
    </source>
</reference>
<evidence type="ECO:0000313" key="3">
    <source>
        <dbReference type="EMBL" id="KTB36112.1"/>
    </source>
</evidence>
<dbReference type="Proteomes" id="UP000054988">
    <property type="component" value="Unassembled WGS sequence"/>
</dbReference>
<feature type="region of interest" description="Disordered" evidence="1">
    <location>
        <begin position="1"/>
        <end position="39"/>
    </location>
</feature>
<evidence type="ECO:0000259" key="2">
    <source>
        <dbReference type="Pfam" id="PF13391"/>
    </source>
</evidence>
<gene>
    <name evidence="3" type="ORF">WG66_11310</name>
</gene>
<protein>
    <recommendedName>
        <fullName evidence="2">HNH nuclease domain-containing protein</fullName>
    </recommendedName>
</protein>
<dbReference type="InterPro" id="IPR003615">
    <property type="entry name" value="HNH_nuc"/>
</dbReference>
<feature type="domain" description="HNH nuclease" evidence="2">
    <location>
        <begin position="135"/>
        <end position="199"/>
    </location>
</feature>
<accession>A0A0W0FIG7</accession>
<organism evidence="3 4">
    <name type="scientific">Moniliophthora roreri</name>
    <name type="common">Frosty pod rot fungus</name>
    <name type="synonym">Monilia roreri</name>
    <dbReference type="NCBI Taxonomy" id="221103"/>
    <lineage>
        <taxon>Eukaryota</taxon>
        <taxon>Fungi</taxon>
        <taxon>Dikarya</taxon>
        <taxon>Basidiomycota</taxon>
        <taxon>Agaricomycotina</taxon>
        <taxon>Agaricomycetes</taxon>
        <taxon>Agaricomycetidae</taxon>
        <taxon>Agaricales</taxon>
        <taxon>Marasmiineae</taxon>
        <taxon>Marasmiaceae</taxon>
        <taxon>Moniliophthora</taxon>
    </lineage>
</organism>
<feature type="region of interest" description="Disordered" evidence="1">
    <location>
        <begin position="406"/>
        <end position="544"/>
    </location>
</feature>
<comment type="caution">
    <text evidence="3">The sequence shown here is derived from an EMBL/GenBank/DDBJ whole genome shotgun (WGS) entry which is preliminary data.</text>
</comment>
<feature type="compositionally biased region" description="Polar residues" evidence="1">
    <location>
        <begin position="1"/>
        <end position="10"/>
    </location>
</feature>
<sequence length="544" mass="61285">MPSTNRTAGSEDSARLLAATKARSGRNATPPKEPSPPLNVRSTFDAAALYAQINLPSPTSLFAVATPAFRLGDEIADRAQLQAEADLSAPSCDDFEDLKPLPETPYIRATKSRKGLSRKDAVLKLAVWHKYGGRCMVTLMSYALQLAHVIPIAATNAYLRFLEWVFGDEFGTFLIQSTRNLWLVNSNIHYLIDRGLLKIVPEPPLLEAIRRYSEIVRKQHKGKRNNKGIGISRQKVFFWNYTYWVVGILCSPELVINRHRLITPDVQEETVVKDSEEYGFRYTTFVKKPMAPPESKNDRGPPSMDAENLKPPHVHLKGYRINKKETDTLDPLQFSPQLRLQLPQCPLLVTANVGEFLWVMKNRVDARRREDANGKPFEEWSISELVEDPDIAALLNNVYRIYRDWHQDPGPAPPEDAEKSVKSKSQKASDADTSSQRGRLRPRSSKSSMRGRENTEAGPSGSNTEPPPHRRHSSSRHTQSEVEAEATAAKDSRDMPPPDYIPSKSKGKKRQVSRHARDASESRKSHRRGRDDHASTSSRSERGE</sequence>
<dbReference type="Pfam" id="PF13391">
    <property type="entry name" value="HNH_2"/>
    <property type="match status" value="1"/>
</dbReference>
<feature type="region of interest" description="Disordered" evidence="1">
    <location>
        <begin position="289"/>
        <end position="311"/>
    </location>
</feature>
<evidence type="ECO:0000256" key="1">
    <source>
        <dbReference type="SAM" id="MobiDB-lite"/>
    </source>
</evidence>